<keyword evidence="2" id="KW-1185">Reference proteome</keyword>
<protein>
    <submittedName>
        <fullName evidence="1">Uncharacterized protein</fullName>
    </submittedName>
</protein>
<dbReference type="AlphaFoldDB" id="A0A392T229"/>
<organism evidence="1 2">
    <name type="scientific">Trifolium medium</name>
    <dbReference type="NCBI Taxonomy" id="97028"/>
    <lineage>
        <taxon>Eukaryota</taxon>
        <taxon>Viridiplantae</taxon>
        <taxon>Streptophyta</taxon>
        <taxon>Embryophyta</taxon>
        <taxon>Tracheophyta</taxon>
        <taxon>Spermatophyta</taxon>
        <taxon>Magnoliopsida</taxon>
        <taxon>eudicotyledons</taxon>
        <taxon>Gunneridae</taxon>
        <taxon>Pentapetalae</taxon>
        <taxon>rosids</taxon>
        <taxon>fabids</taxon>
        <taxon>Fabales</taxon>
        <taxon>Fabaceae</taxon>
        <taxon>Papilionoideae</taxon>
        <taxon>50 kb inversion clade</taxon>
        <taxon>NPAAA clade</taxon>
        <taxon>Hologalegina</taxon>
        <taxon>IRL clade</taxon>
        <taxon>Trifolieae</taxon>
        <taxon>Trifolium</taxon>
    </lineage>
</organism>
<feature type="non-terminal residue" evidence="1">
    <location>
        <position position="1"/>
    </location>
</feature>
<dbReference type="Proteomes" id="UP000265520">
    <property type="component" value="Unassembled WGS sequence"/>
</dbReference>
<comment type="caution">
    <text evidence="1">The sequence shown here is derived from an EMBL/GenBank/DDBJ whole genome shotgun (WGS) entry which is preliminary data.</text>
</comment>
<evidence type="ECO:0000313" key="2">
    <source>
        <dbReference type="Proteomes" id="UP000265520"/>
    </source>
</evidence>
<dbReference type="EMBL" id="LXQA010485814">
    <property type="protein sequence ID" value="MCI54822.1"/>
    <property type="molecule type" value="Genomic_DNA"/>
</dbReference>
<proteinExistence type="predicted"/>
<sequence length="73" mass="8738">TTANLNSEWMEERFEEGLPEQMGQSYEEAVEQETEIYTLDEVLVHEIDELDCRLYNMKEYDVRTLKVCKEQSQ</sequence>
<accession>A0A392T229</accession>
<name>A0A392T229_9FABA</name>
<evidence type="ECO:0000313" key="1">
    <source>
        <dbReference type="EMBL" id="MCI54822.1"/>
    </source>
</evidence>
<reference evidence="1 2" key="1">
    <citation type="journal article" date="2018" name="Front. Plant Sci.">
        <title>Red Clover (Trifolium pratense) and Zigzag Clover (T. medium) - A Picture of Genomic Similarities and Differences.</title>
        <authorList>
            <person name="Dluhosova J."/>
            <person name="Istvanek J."/>
            <person name="Nedelnik J."/>
            <person name="Repkova J."/>
        </authorList>
    </citation>
    <scope>NUCLEOTIDE SEQUENCE [LARGE SCALE GENOMIC DNA]</scope>
    <source>
        <strain evidence="2">cv. 10/8</strain>
        <tissue evidence="1">Leaf</tissue>
    </source>
</reference>